<evidence type="ECO:0000256" key="1">
    <source>
        <dbReference type="SAM" id="Phobius"/>
    </source>
</evidence>
<accession>A0ABP5JI64</accession>
<evidence type="ECO:0000313" key="2">
    <source>
        <dbReference type="EMBL" id="GAA2118371.1"/>
    </source>
</evidence>
<keyword evidence="3" id="KW-1185">Reference proteome</keyword>
<organism evidence="2 3">
    <name type="scientific">Streptomyces synnematoformans</name>
    <dbReference type="NCBI Taxonomy" id="415721"/>
    <lineage>
        <taxon>Bacteria</taxon>
        <taxon>Bacillati</taxon>
        <taxon>Actinomycetota</taxon>
        <taxon>Actinomycetes</taxon>
        <taxon>Kitasatosporales</taxon>
        <taxon>Streptomycetaceae</taxon>
        <taxon>Streptomyces</taxon>
    </lineage>
</organism>
<keyword evidence="1" id="KW-1133">Transmembrane helix</keyword>
<name>A0ABP5JI64_9ACTN</name>
<feature type="transmembrane region" description="Helical" evidence="1">
    <location>
        <begin position="49"/>
        <end position="79"/>
    </location>
</feature>
<protein>
    <recommendedName>
        <fullName evidence="4">SpdD protein</fullName>
    </recommendedName>
</protein>
<evidence type="ECO:0008006" key="4">
    <source>
        <dbReference type="Google" id="ProtNLM"/>
    </source>
</evidence>
<keyword evidence="1" id="KW-0472">Membrane</keyword>
<keyword evidence="1" id="KW-0812">Transmembrane</keyword>
<evidence type="ECO:0000313" key="3">
    <source>
        <dbReference type="Proteomes" id="UP001500443"/>
    </source>
</evidence>
<dbReference type="RefSeq" id="WP_344289446.1">
    <property type="nucleotide sequence ID" value="NZ_BAAAPF010000041.1"/>
</dbReference>
<dbReference type="Proteomes" id="UP001500443">
    <property type="component" value="Unassembled WGS sequence"/>
</dbReference>
<comment type="caution">
    <text evidence="2">The sequence shown here is derived from an EMBL/GenBank/DDBJ whole genome shotgun (WGS) entry which is preliminary data.</text>
</comment>
<reference evidence="3" key="1">
    <citation type="journal article" date="2019" name="Int. J. Syst. Evol. Microbiol.">
        <title>The Global Catalogue of Microorganisms (GCM) 10K type strain sequencing project: providing services to taxonomists for standard genome sequencing and annotation.</title>
        <authorList>
            <consortium name="The Broad Institute Genomics Platform"/>
            <consortium name="The Broad Institute Genome Sequencing Center for Infectious Disease"/>
            <person name="Wu L."/>
            <person name="Ma J."/>
        </authorList>
    </citation>
    <scope>NUCLEOTIDE SEQUENCE [LARGE SCALE GENOMIC DNA]</scope>
    <source>
        <strain evidence="3">JCM 15481</strain>
    </source>
</reference>
<gene>
    <name evidence="2" type="ORF">GCM10009802_19940</name>
</gene>
<proteinExistence type="predicted"/>
<sequence length="87" mass="8909">MNLEPHQHSGDCQCYKPSAPPPCAHPHYPPARPAVSAGKVLAAGAAGSLFLAVLSLFAIAVAIGAVAVTVCVLVLYAIYKDVLGRKG</sequence>
<dbReference type="EMBL" id="BAAAPF010000041">
    <property type="protein sequence ID" value="GAA2118371.1"/>
    <property type="molecule type" value="Genomic_DNA"/>
</dbReference>